<evidence type="ECO:0000313" key="2">
    <source>
        <dbReference type="Proteomes" id="UP000798662"/>
    </source>
</evidence>
<protein>
    <submittedName>
        <fullName evidence="1">Uncharacterized protein</fullName>
    </submittedName>
</protein>
<dbReference type="EMBL" id="CM020618">
    <property type="protein sequence ID" value="KAK1859652.1"/>
    <property type="molecule type" value="Genomic_DNA"/>
</dbReference>
<evidence type="ECO:0000313" key="1">
    <source>
        <dbReference type="EMBL" id="KAK1859652.1"/>
    </source>
</evidence>
<organism evidence="1 2">
    <name type="scientific">Pyropia yezoensis</name>
    <name type="common">Susabi-nori</name>
    <name type="synonym">Porphyra yezoensis</name>
    <dbReference type="NCBI Taxonomy" id="2788"/>
    <lineage>
        <taxon>Eukaryota</taxon>
        <taxon>Rhodophyta</taxon>
        <taxon>Bangiophyceae</taxon>
        <taxon>Bangiales</taxon>
        <taxon>Bangiaceae</taxon>
        <taxon>Pyropia</taxon>
    </lineage>
</organism>
<comment type="caution">
    <text evidence="1">The sequence shown here is derived from an EMBL/GenBank/DDBJ whole genome shotgun (WGS) entry which is preliminary data.</text>
</comment>
<keyword evidence="2" id="KW-1185">Reference proteome</keyword>
<dbReference type="Proteomes" id="UP000798662">
    <property type="component" value="Chromosome 1"/>
</dbReference>
<name>A0ACC3BP27_PYRYE</name>
<sequence length="255" mass="25797">MAKAGGYDVGSTPLVMGWKDDRCSEWPVETFPEPPPPGLPVADWPLVAVLRVVAAAGSRARAPPAGAPSLPAAAAGGVEPVGGGDGMGGVEEAAGEEEEEECMDVGGDDVAVDGDGDATRWRLETADDPPVSWPLDGATVDGAADGGLDVGGRLPAAGDLLRLAVVNVREVAEEVDEAAAVRAIRFALVGVASQSRAGADCWSRILFQCHARYAPLTADAIAAAADASEGYAASDDGEGDMAFVTTTDGWVEALG</sequence>
<accession>A0ACC3BP27</accession>
<proteinExistence type="predicted"/>
<gene>
    <name evidence="1" type="ORF">I4F81_002246</name>
</gene>
<reference evidence="1" key="1">
    <citation type="submission" date="2019-11" db="EMBL/GenBank/DDBJ databases">
        <title>Nori genome reveals adaptations in red seaweeds to the harsh intertidal environment.</title>
        <authorList>
            <person name="Wang D."/>
            <person name="Mao Y."/>
        </authorList>
    </citation>
    <scope>NUCLEOTIDE SEQUENCE</scope>
    <source>
        <tissue evidence="1">Gametophyte</tissue>
    </source>
</reference>